<comment type="caution">
    <text evidence="2">The sequence shown here is derived from an EMBL/GenBank/DDBJ whole genome shotgun (WGS) entry which is preliminary data.</text>
</comment>
<feature type="transmembrane region" description="Helical" evidence="1">
    <location>
        <begin position="121"/>
        <end position="138"/>
    </location>
</feature>
<keyword evidence="1" id="KW-1133">Transmembrane helix</keyword>
<keyword evidence="1" id="KW-0812">Transmembrane</keyword>
<dbReference type="EMBL" id="ABVL01000013">
    <property type="protein sequence ID" value="EDY18398.1"/>
    <property type="molecule type" value="Genomic_DNA"/>
</dbReference>
<protein>
    <recommendedName>
        <fullName evidence="4">Glycosyltransferase RgtA/B/C/D-like domain-containing protein</fullName>
    </recommendedName>
</protein>
<dbReference type="AlphaFoldDB" id="B4D5J3"/>
<dbReference type="STRING" id="497964.CfE428DRAFT_4182"/>
<keyword evidence="3" id="KW-1185">Reference proteome</keyword>
<gene>
    <name evidence="2" type="ORF">CfE428DRAFT_4182</name>
</gene>
<feature type="transmembrane region" description="Helical" evidence="1">
    <location>
        <begin position="18"/>
        <end position="40"/>
    </location>
</feature>
<evidence type="ECO:0000313" key="2">
    <source>
        <dbReference type="EMBL" id="EDY18398.1"/>
    </source>
</evidence>
<keyword evidence="1" id="KW-0472">Membrane</keyword>
<feature type="transmembrane region" description="Helical" evidence="1">
    <location>
        <begin position="144"/>
        <end position="162"/>
    </location>
</feature>
<evidence type="ECO:0000256" key="1">
    <source>
        <dbReference type="SAM" id="Phobius"/>
    </source>
</evidence>
<name>B4D5J3_9BACT</name>
<dbReference type="Proteomes" id="UP000005824">
    <property type="component" value="Unassembled WGS sequence"/>
</dbReference>
<feature type="transmembrane region" description="Helical" evidence="1">
    <location>
        <begin position="93"/>
        <end position="114"/>
    </location>
</feature>
<accession>B4D5J3</accession>
<evidence type="ECO:0008006" key="4">
    <source>
        <dbReference type="Google" id="ProtNLM"/>
    </source>
</evidence>
<feature type="transmembrane region" description="Helical" evidence="1">
    <location>
        <begin position="174"/>
        <end position="204"/>
    </location>
</feature>
<dbReference type="InParanoid" id="B4D5J3"/>
<proteinExistence type="predicted"/>
<organism evidence="2 3">
    <name type="scientific">Chthoniobacter flavus Ellin428</name>
    <dbReference type="NCBI Taxonomy" id="497964"/>
    <lineage>
        <taxon>Bacteria</taxon>
        <taxon>Pseudomonadati</taxon>
        <taxon>Verrucomicrobiota</taxon>
        <taxon>Spartobacteria</taxon>
        <taxon>Chthoniobacterales</taxon>
        <taxon>Chthoniobacteraceae</taxon>
        <taxon>Chthoniobacter</taxon>
    </lineage>
</organism>
<evidence type="ECO:0000313" key="3">
    <source>
        <dbReference type="Proteomes" id="UP000005824"/>
    </source>
</evidence>
<reference evidence="2 3" key="1">
    <citation type="journal article" date="2011" name="J. Bacteriol.">
        <title>Genome sequence of Chthoniobacter flavus Ellin428, an aerobic heterotrophic soil bacterium.</title>
        <authorList>
            <person name="Kant R."/>
            <person name="van Passel M.W."/>
            <person name="Palva A."/>
            <person name="Lucas S."/>
            <person name="Lapidus A."/>
            <person name="Glavina Del Rio T."/>
            <person name="Dalin E."/>
            <person name="Tice H."/>
            <person name="Bruce D."/>
            <person name="Goodwin L."/>
            <person name="Pitluck S."/>
            <person name="Larimer F.W."/>
            <person name="Land M.L."/>
            <person name="Hauser L."/>
            <person name="Sangwan P."/>
            <person name="de Vos W.M."/>
            <person name="Janssen P.H."/>
            <person name="Smidt H."/>
        </authorList>
    </citation>
    <scope>NUCLEOTIDE SEQUENCE [LARGE SCALE GENOMIC DNA]</scope>
    <source>
        <strain evidence="2 3">Ellin428</strain>
    </source>
</reference>
<dbReference type="RefSeq" id="WP_006981506.1">
    <property type="nucleotide sequence ID" value="NZ_ABVL01000013.1"/>
</dbReference>
<sequence>MTAIPPEKDRPPFTLRRCFWLCLPALIIGAILRISFLAAVPEGFYGSDSNSYFATAHAIYLDHRFEMPAKRRYVYPLLLTAAPPIPFCNTVQVVAAVQHLAGLFIIFGIGWITGHLVRRPTLWVPLVTTFAAIWPRTIYYEHELISETLLLGAFIATVAIAIPRQGLAGDRRLIWFCILALLIVAIKPAGRPLWLGLILAAAIVTRRPLHWPKLCYATLPLVILVALTSGKDSQGPWLFLSSALPLVKTEGEPYAKERALIRPAIDSARHRPAQLRLQSRALQKDAHQ</sequence>